<evidence type="ECO:0000313" key="2">
    <source>
        <dbReference type="Proteomes" id="UP000193866"/>
    </source>
</evidence>
<dbReference type="EMBL" id="LQPG01000008">
    <property type="protein sequence ID" value="ORW13536.1"/>
    <property type="molecule type" value="Genomic_DNA"/>
</dbReference>
<dbReference type="AlphaFoldDB" id="A0A1X1YQY8"/>
<name>A0A1X1YQY8_9MYCO</name>
<dbReference type="Proteomes" id="UP000193866">
    <property type="component" value="Unassembled WGS sequence"/>
</dbReference>
<proteinExistence type="predicted"/>
<keyword evidence="2" id="KW-1185">Reference proteome</keyword>
<reference evidence="1 2" key="1">
    <citation type="submission" date="2016-01" db="EMBL/GenBank/DDBJ databases">
        <title>The new phylogeny of the genus Mycobacterium.</title>
        <authorList>
            <person name="Tarcisio F."/>
            <person name="Conor M."/>
            <person name="Antonella G."/>
            <person name="Elisabetta G."/>
            <person name="Giulia F.S."/>
            <person name="Sara T."/>
            <person name="Anna F."/>
            <person name="Clotilde B."/>
            <person name="Roberto B."/>
            <person name="Veronica D.S."/>
            <person name="Fabio R."/>
            <person name="Monica P."/>
            <person name="Olivier J."/>
            <person name="Enrico T."/>
            <person name="Nicola S."/>
        </authorList>
    </citation>
    <scope>NUCLEOTIDE SEQUENCE [LARGE SCALE GENOMIC DNA]</scope>
    <source>
        <strain evidence="1 2">DSM 45394</strain>
    </source>
</reference>
<accession>A0A1X1YQY8</accession>
<sequence length="87" mass="9222">MRVEILSSSDCPNAAAAHELLVDCLAVLGIDTAIVERVGPFPSPSVLIDGTDVMCPDQPPTGDFCRLDLPTRELIFAALRRAVAAES</sequence>
<gene>
    <name evidence="1" type="ORF">AWC16_04375</name>
</gene>
<evidence type="ECO:0000313" key="1">
    <source>
        <dbReference type="EMBL" id="ORW13536.1"/>
    </source>
</evidence>
<keyword evidence="1" id="KW-0456">Lyase</keyword>
<organism evidence="1 2">
    <name type="scientific">Mycolicibacter longobardus</name>
    <dbReference type="NCBI Taxonomy" id="1108812"/>
    <lineage>
        <taxon>Bacteria</taxon>
        <taxon>Bacillati</taxon>
        <taxon>Actinomycetota</taxon>
        <taxon>Actinomycetes</taxon>
        <taxon>Mycobacteriales</taxon>
        <taxon>Mycobacteriaceae</taxon>
        <taxon>Mycolicibacter</taxon>
    </lineage>
</organism>
<comment type="caution">
    <text evidence="1">The sequence shown here is derived from an EMBL/GenBank/DDBJ whole genome shotgun (WGS) entry which is preliminary data.</text>
</comment>
<protein>
    <submittedName>
        <fullName evidence="1">Alkylmercury lyase</fullName>
    </submittedName>
</protein>
<dbReference type="GO" id="GO:0016829">
    <property type="term" value="F:lyase activity"/>
    <property type="evidence" value="ECO:0007669"/>
    <property type="project" value="UniProtKB-KW"/>
</dbReference>
<dbReference type="OrthoDB" id="7185309at2"/>